<dbReference type="Gene3D" id="3.40.525.10">
    <property type="entry name" value="CRAL-TRIO lipid binding domain"/>
    <property type="match status" value="1"/>
</dbReference>
<dbReference type="PROSITE" id="PS50191">
    <property type="entry name" value="CRAL_TRIO"/>
    <property type="match status" value="1"/>
</dbReference>
<dbReference type="EMBL" id="KZ110613">
    <property type="protein sequence ID" value="OSX56522.1"/>
    <property type="molecule type" value="Genomic_DNA"/>
</dbReference>
<dbReference type="SUPFAM" id="SSF52087">
    <property type="entry name" value="CRAL/TRIO domain"/>
    <property type="match status" value="1"/>
</dbReference>
<dbReference type="InterPro" id="IPR036273">
    <property type="entry name" value="CRAL/TRIO_N_dom_sf"/>
</dbReference>
<dbReference type="Gene3D" id="1.10.8.20">
    <property type="entry name" value="N-terminal domain of phosphatidylinositol transfer protein sec14p"/>
    <property type="match status" value="1"/>
</dbReference>
<accession>A0A1X6MK00</accession>
<dbReference type="AlphaFoldDB" id="A0A1X6MK00"/>
<organism evidence="3 4">
    <name type="scientific">Postia placenta MAD-698-R-SB12</name>
    <dbReference type="NCBI Taxonomy" id="670580"/>
    <lineage>
        <taxon>Eukaryota</taxon>
        <taxon>Fungi</taxon>
        <taxon>Dikarya</taxon>
        <taxon>Basidiomycota</taxon>
        <taxon>Agaricomycotina</taxon>
        <taxon>Agaricomycetes</taxon>
        <taxon>Polyporales</taxon>
        <taxon>Adustoporiaceae</taxon>
        <taxon>Rhodonia</taxon>
    </lineage>
</organism>
<gene>
    <name evidence="3" type="ORF">POSPLADRAFT_1175235</name>
</gene>
<reference evidence="3 4" key="1">
    <citation type="submission" date="2017-04" db="EMBL/GenBank/DDBJ databases">
        <title>Genome Sequence of the Model Brown-Rot Fungus Postia placenta SB12.</title>
        <authorList>
            <consortium name="DOE Joint Genome Institute"/>
            <person name="Gaskell J."/>
            <person name="Kersten P."/>
            <person name="Larrondo L.F."/>
            <person name="Canessa P."/>
            <person name="Martinez D."/>
            <person name="Hibbett D."/>
            <person name="Schmoll M."/>
            <person name="Kubicek C.P."/>
            <person name="Martinez A.T."/>
            <person name="Yadav J."/>
            <person name="Master E."/>
            <person name="Magnuson J.K."/>
            <person name="James T."/>
            <person name="Yaver D."/>
            <person name="Berka R."/>
            <person name="Labutti K."/>
            <person name="Lipzen A."/>
            <person name="Aerts A."/>
            <person name="Barry K."/>
            <person name="Henrissat B."/>
            <person name="Blanchette R."/>
            <person name="Grigoriev I."/>
            <person name="Cullen D."/>
        </authorList>
    </citation>
    <scope>NUCLEOTIDE SEQUENCE [LARGE SCALE GENOMIC DNA]</scope>
    <source>
        <strain evidence="3 4">MAD-698-R-SB12</strain>
    </source>
</reference>
<dbReference type="SMART" id="SM00516">
    <property type="entry name" value="SEC14"/>
    <property type="match status" value="1"/>
</dbReference>
<dbReference type="RefSeq" id="XP_024333316.1">
    <property type="nucleotide sequence ID" value="XM_024488333.1"/>
</dbReference>
<dbReference type="SUPFAM" id="SSF46938">
    <property type="entry name" value="CRAL/TRIO N-terminal domain"/>
    <property type="match status" value="1"/>
</dbReference>
<dbReference type="Pfam" id="PF00650">
    <property type="entry name" value="CRAL_TRIO"/>
    <property type="match status" value="1"/>
</dbReference>
<evidence type="ECO:0000259" key="2">
    <source>
        <dbReference type="PROSITE" id="PS50191"/>
    </source>
</evidence>
<dbReference type="PANTHER" id="PTHR45657:SF3">
    <property type="entry name" value="TRANSPORTER, PUTATIVE (AFU_ORTHOLOGUE AFUA_5G09260)-RELATED"/>
    <property type="match status" value="1"/>
</dbReference>
<dbReference type="InterPro" id="IPR011074">
    <property type="entry name" value="CRAL/TRIO_N_dom"/>
</dbReference>
<dbReference type="CDD" id="cd00170">
    <property type="entry name" value="SEC14"/>
    <property type="match status" value="1"/>
</dbReference>
<feature type="domain" description="CRAL-TRIO" evidence="2">
    <location>
        <begin position="100"/>
        <end position="278"/>
    </location>
</feature>
<sequence>MSSQPIAHDELAGHLGHLSADQQQAFNVFKSILHAANLYTPSAHTDNGPKPASHDEPTLLRFLRARRFDPNKALKQFQDAEAWRTRHAVNALYASFDPVEFEDARRFYPRWTGRRDKTGRPLYVYRLASIGPLKRELEAVPPERRYQRIVALYETMTRFVLNMCSALPHPNASTPISSVTTIIDLGDVSLGTLWGLRGHLQEASGLATANYPETLHTIAVVNSPSFFPTVWGWVKGWFDEGTQRKVHVLGKDPGPTLRTLVDAKNLPRPYGGELEWKFEDEPALDDDAKQLIGEMPKGPHIFEDGQVKRPPMLAEPASNQ</sequence>
<dbReference type="Proteomes" id="UP000194127">
    <property type="component" value="Unassembled WGS sequence"/>
</dbReference>
<dbReference type="GeneID" id="36333282"/>
<feature type="region of interest" description="Disordered" evidence="1">
    <location>
        <begin position="294"/>
        <end position="320"/>
    </location>
</feature>
<evidence type="ECO:0000256" key="1">
    <source>
        <dbReference type="SAM" id="MobiDB-lite"/>
    </source>
</evidence>
<dbReference type="PANTHER" id="PTHR45657">
    <property type="entry name" value="CRAL-TRIO DOMAIN-CONTAINING PROTEIN YKL091C-RELATED"/>
    <property type="match status" value="1"/>
</dbReference>
<dbReference type="Pfam" id="PF03765">
    <property type="entry name" value="CRAL_TRIO_N"/>
    <property type="match status" value="1"/>
</dbReference>
<protein>
    <recommendedName>
        <fullName evidence="2">CRAL-TRIO domain-containing protein</fullName>
    </recommendedName>
</protein>
<dbReference type="InterPro" id="IPR001251">
    <property type="entry name" value="CRAL-TRIO_dom"/>
</dbReference>
<keyword evidence="4" id="KW-1185">Reference proteome</keyword>
<evidence type="ECO:0000313" key="3">
    <source>
        <dbReference type="EMBL" id="OSX56522.1"/>
    </source>
</evidence>
<dbReference type="STRING" id="670580.A0A1X6MK00"/>
<name>A0A1X6MK00_9APHY</name>
<dbReference type="SMART" id="SM01100">
    <property type="entry name" value="CRAL_TRIO_N"/>
    <property type="match status" value="1"/>
</dbReference>
<dbReference type="OrthoDB" id="30289at2759"/>
<evidence type="ECO:0000313" key="4">
    <source>
        <dbReference type="Proteomes" id="UP000194127"/>
    </source>
</evidence>
<dbReference type="InterPro" id="IPR051026">
    <property type="entry name" value="PI/PC_transfer"/>
</dbReference>
<proteinExistence type="predicted"/>
<dbReference type="InterPro" id="IPR036865">
    <property type="entry name" value="CRAL-TRIO_dom_sf"/>
</dbReference>